<gene>
    <name evidence="13" type="ORF">DWW25_01135</name>
</gene>
<feature type="transmembrane region" description="Helical" evidence="12">
    <location>
        <begin position="416"/>
        <end position="437"/>
    </location>
</feature>
<comment type="similarity">
    <text evidence="2 11">Belongs to the sodium:solute symporter (SSF) (TC 2.A.21) family.</text>
</comment>
<feature type="transmembrane region" description="Helical" evidence="12">
    <location>
        <begin position="339"/>
        <end position="367"/>
    </location>
</feature>
<dbReference type="RefSeq" id="WP_117808946.1">
    <property type="nucleotide sequence ID" value="NZ_JAQCUV010000017.1"/>
</dbReference>
<comment type="subcellular location">
    <subcellularLocation>
        <location evidence="1">Cell membrane</location>
        <topology evidence="1">Multi-pass membrane protein</topology>
    </subcellularLocation>
</comment>
<evidence type="ECO:0000313" key="14">
    <source>
        <dbReference type="Proteomes" id="UP000283369"/>
    </source>
</evidence>
<keyword evidence="4" id="KW-1003">Cell membrane</keyword>
<feature type="transmembrane region" description="Helical" evidence="12">
    <location>
        <begin position="71"/>
        <end position="91"/>
    </location>
</feature>
<keyword evidence="3" id="KW-0813">Transport</keyword>
<dbReference type="Proteomes" id="UP000283369">
    <property type="component" value="Unassembled WGS sequence"/>
</dbReference>
<dbReference type="PANTHER" id="PTHR42985:SF40">
    <property type="entry name" value="LD47995P-RELATED"/>
    <property type="match status" value="1"/>
</dbReference>
<keyword evidence="10" id="KW-0739">Sodium transport</keyword>
<feature type="transmembrane region" description="Helical" evidence="12">
    <location>
        <begin position="6"/>
        <end position="23"/>
    </location>
</feature>
<dbReference type="InterPro" id="IPR038377">
    <property type="entry name" value="Na/Glc_symporter_sf"/>
</dbReference>
<evidence type="ECO:0000256" key="9">
    <source>
        <dbReference type="ARBA" id="ARBA00023136"/>
    </source>
</evidence>
<evidence type="ECO:0000256" key="4">
    <source>
        <dbReference type="ARBA" id="ARBA00022475"/>
    </source>
</evidence>
<protein>
    <submittedName>
        <fullName evidence="13">Sodium:solute symporter</fullName>
    </submittedName>
</protein>
<feature type="transmembrane region" description="Helical" evidence="12">
    <location>
        <begin position="388"/>
        <end position="410"/>
    </location>
</feature>
<comment type="caution">
    <text evidence="13">The sequence shown here is derived from an EMBL/GenBank/DDBJ whole genome shotgun (WGS) entry which is preliminary data.</text>
</comment>
<keyword evidence="7" id="KW-0915">Sodium</keyword>
<evidence type="ECO:0000256" key="2">
    <source>
        <dbReference type="ARBA" id="ARBA00006434"/>
    </source>
</evidence>
<dbReference type="EMBL" id="QRYV01000002">
    <property type="protein sequence ID" value="RGV18940.1"/>
    <property type="molecule type" value="Genomic_DNA"/>
</dbReference>
<organism evidence="13 14">
    <name type="scientific">Bacteroides xylanisolvens</name>
    <dbReference type="NCBI Taxonomy" id="371601"/>
    <lineage>
        <taxon>Bacteria</taxon>
        <taxon>Pseudomonadati</taxon>
        <taxon>Bacteroidota</taxon>
        <taxon>Bacteroidia</taxon>
        <taxon>Bacteroidales</taxon>
        <taxon>Bacteroidaceae</taxon>
        <taxon>Bacteroides</taxon>
    </lineage>
</organism>
<evidence type="ECO:0000256" key="12">
    <source>
        <dbReference type="SAM" id="Phobius"/>
    </source>
</evidence>
<dbReference type="InterPro" id="IPR001734">
    <property type="entry name" value="Na/solute_symporter"/>
</dbReference>
<evidence type="ECO:0000256" key="1">
    <source>
        <dbReference type="ARBA" id="ARBA00004651"/>
    </source>
</evidence>
<dbReference type="CDD" id="cd11477">
    <property type="entry name" value="SLC5sbd_u1"/>
    <property type="match status" value="1"/>
</dbReference>
<dbReference type="Pfam" id="PF00474">
    <property type="entry name" value="SSF"/>
    <property type="match status" value="1"/>
</dbReference>
<evidence type="ECO:0000256" key="10">
    <source>
        <dbReference type="ARBA" id="ARBA00023201"/>
    </source>
</evidence>
<name>A0A412W5H6_9BACE</name>
<dbReference type="GO" id="GO:0006814">
    <property type="term" value="P:sodium ion transport"/>
    <property type="evidence" value="ECO:0007669"/>
    <property type="project" value="UniProtKB-KW"/>
</dbReference>
<keyword evidence="5 12" id="KW-0812">Transmembrane</keyword>
<evidence type="ECO:0000256" key="11">
    <source>
        <dbReference type="RuleBase" id="RU362091"/>
    </source>
</evidence>
<evidence type="ECO:0000256" key="8">
    <source>
        <dbReference type="ARBA" id="ARBA00023065"/>
    </source>
</evidence>
<dbReference type="GO" id="GO:0005886">
    <property type="term" value="C:plasma membrane"/>
    <property type="evidence" value="ECO:0007669"/>
    <property type="project" value="UniProtKB-SubCell"/>
</dbReference>
<feature type="transmembrane region" description="Helical" evidence="12">
    <location>
        <begin position="287"/>
        <end position="306"/>
    </location>
</feature>
<feature type="transmembrane region" description="Helical" evidence="12">
    <location>
        <begin position="201"/>
        <end position="226"/>
    </location>
</feature>
<feature type="transmembrane region" description="Helical" evidence="12">
    <location>
        <begin position="449"/>
        <end position="470"/>
    </location>
</feature>
<feature type="transmembrane region" description="Helical" evidence="12">
    <location>
        <begin position="43"/>
        <end position="65"/>
    </location>
</feature>
<keyword evidence="8" id="KW-0406">Ion transport</keyword>
<proteinExistence type="inferred from homology"/>
<keyword evidence="6 12" id="KW-1133">Transmembrane helix</keyword>
<evidence type="ECO:0000256" key="5">
    <source>
        <dbReference type="ARBA" id="ARBA00022692"/>
    </source>
</evidence>
<feature type="transmembrane region" description="Helical" evidence="12">
    <location>
        <begin position="168"/>
        <end position="194"/>
    </location>
</feature>
<accession>A0A412W5H6</accession>
<feature type="transmembrane region" description="Helical" evidence="12">
    <location>
        <begin position="124"/>
        <end position="148"/>
    </location>
</feature>
<dbReference type="Gene3D" id="1.20.1730.10">
    <property type="entry name" value="Sodium/glucose cotransporter"/>
    <property type="match status" value="1"/>
</dbReference>
<dbReference type="InterPro" id="IPR051163">
    <property type="entry name" value="Sodium:Solute_Symporter_SSF"/>
</dbReference>
<feature type="transmembrane region" description="Helical" evidence="12">
    <location>
        <begin position="476"/>
        <end position="495"/>
    </location>
</feature>
<evidence type="ECO:0000256" key="6">
    <source>
        <dbReference type="ARBA" id="ARBA00022989"/>
    </source>
</evidence>
<evidence type="ECO:0000256" key="7">
    <source>
        <dbReference type="ARBA" id="ARBA00023053"/>
    </source>
</evidence>
<feature type="transmembrane region" description="Helical" evidence="12">
    <location>
        <begin position="246"/>
        <end position="266"/>
    </location>
</feature>
<dbReference type="PROSITE" id="PS50283">
    <property type="entry name" value="NA_SOLUT_SYMP_3"/>
    <property type="match status" value="1"/>
</dbReference>
<evidence type="ECO:0000256" key="3">
    <source>
        <dbReference type="ARBA" id="ARBA00022448"/>
    </source>
</evidence>
<feature type="transmembrane region" description="Helical" evidence="12">
    <location>
        <begin position="561"/>
        <end position="584"/>
    </location>
</feature>
<evidence type="ECO:0000313" key="13">
    <source>
        <dbReference type="EMBL" id="RGV18940.1"/>
    </source>
</evidence>
<keyword evidence="9 12" id="KW-0472">Membrane</keyword>
<sequence length="596" mass="65356">MEQLDYIIILLYFLGLIAVSVVMSRKIKNSEDMFIAGRNSSWWLSGVSSYMTIFSASTFVVWGGVAYKSGLVAVVVALCLGIASFIVGKWISGKWRELRIKSPGEFLTIRFGHRTVSFYTISGIIARAVHTAVSLYAVAVVMCALIKVDGGSIFASTGMMGDSPMGYLSIWWALLILGAIALGYTIAGGFLAVLMTDVIQFGVLLAVVVFMIPLSFNAVGGVSAFIDKASEISGFFSGTSPTYTWGWLLLWIFLNVSMIGGDWPFVQRYISVPTTRDAKKSTYLIGILYIVTPLIWYLPTMIYRVMEPGLALDLDATTMTFNGEHAYVNMSKLVLMKGMVGMMLAAMLSATLSNVSGILNVYANVYTYDIWGHKEKNRQADEKKRIKVGRLFTFVFGLVIIALSMLIPFAGGAEKVVVTLLTMVMCPLYIPSIWGLFSKRLTGNQLISAMILTWLVGIMARVIIPASVISPSLIESVAGCVLPVLILAIMEVWSARKKYEDKGYQAICEYTDPEADREPTLKEKKAVLIYSHLAVNCFCITIGVVALLLIGLLIAGDPKTLAVKGIVIGSIVLMIAMILAYVIYRIIYARRLKMSS</sequence>
<reference evidence="13 14" key="1">
    <citation type="submission" date="2018-08" db="EMBL/GenBank/DDBJ databases">
        <title>A genome reference for cultivated species of the human gut microbiota.</title>
        <authorList>
            <person name="Zou Y."/>
            <person name="Xue W."/>
            <person name="Luo G."/>
        </authorList>
    </citation>
    <scope>NUCLEOTIDE SEQUENCE [LARGE SCALE GENOMIC DNA]</scope>
    <source>
        <strain evidence="13 14">AF14-7</strain>
    </source>
</reference>
<dbReference type="AlphaFoldDB" id="A0A412W5H6"/>
<feature type="transmembrane region" description="Helical" evidence="12">
    <location>
        <begin position="527"/>
        <end position="555"/>
    </location>
</feature>
<dbReference type="PANTHER" id="PTHR42985">
    <property type="entry name" value="SODIUM-COUPLED MONOCARBOXYLATE TRANSPORTER"/>
    <property type="match status" value="1"/>
</dbReference>
<dbReference type="GO" id="GO:0015293">
    <property type="term" value="F:symporter activity"/>
    <property type="evidence" value="ECO:0007669"/>
    <property type="project" value="TreeGrafter"/>
</dbReference>